<keyword evidence="6" id="KW-1185">Reference proteome</keyword>
<organism evidence="5 6">
    <name type="scientific">Pseudosulfitobacter pseudonitzschiae</name>
    <dbReference type="NCBI Taxonomy" id="1402135"/>
    <lineage>
        <taxon>Bacteria</taxon>
        <taxon>Pseudomonadati</taxon>
        <taxon>Pseudomonadota</taxon>
        <taxon>Alphaproteobacteria</taxon>
        <taxon>Rhodobacterales</taxon>
        <taxon>Roseobacteraceae</taxon>
        <taxon>Pseudosulfitobacter</taxon>
    </lineage>
</organism>
<comment type="similarity">
    <text evidence="1">Belongs to the prokaryotic/mitochondrial release factor family.</text>
</comment>
<dbReference type="InterPro" id="IPR050057">
    <property type="entry name" value="Prokaryotic/Mito_RF"/>
</dbReference>
<gene>
    <name evidence="5" type="ORF">SUH3_17145</name>
</gene>
<dbReference type="InterPro" id="IPR017509">
    <property type="entry name" value="PrfH"/>
</dbReference>
<evidence type="ECO:0000256" key="1">
    <source>
        <dbReference type="ARBA" id="ARBA00010835"/>
    </source>
</evidence>
<dbReference type="OrthoDB" id="9815709at2"/>
<dbReference type="AlphaFoldDB" id="A0A073J047"/>
<dbReference type="GO" id="GO:0003747">
    <property type="term" value="F:translation release factor activity"/>
    <property type="evidence" value="ECO:0007669"/>
    <property type="project" value="InterPro"/>
</dbReference>
<keyword evidence="2" id="KW-0488">Methylation</keyword>
<dbReference type="RefSeq" id="WP_037924938.1">
    <property type="nucleotide sequence ID" value="NZ_CP054599.1"/>
</dbReference>
<dbReference type="Proteomes" id="UP000027746">
    <property type="component" value="Unassembled WGS sequence"/>
</dbReference>
<proteinExistence type="inferred from homology"/>
<comment type="caution">
    <text evidence="5">The sequence shown here is derived from an EMBL/GenBank/DDBJ whole genome shotgun (WGS) entry which is preliminary data.</text>
</comment>
<dbReference type="NCBIfam" id="TIGR03072">
    <property type="entry name" value="release_prfH"/>
    <property type="match status" value="1"/>
</dbReference>
<dbReference type="SUPFAM" id="SSF75620">
    <property type="entry name" value="Release factor"/>
    <property type="match status" value="1"/>
</dbReference>
<dbReference type="GeneID" id="68871198"/>
<reference evidence="5 6" key="1">
    <citation type="submission" date="2014-01" db="EMBL/GenBank/DDBJ databases">
        <title>Sulfitobacter sp. H3 (MCCC 1A00686) Genome Sequencing.</title>
        <authorList>
            <person name="Lai Q."/>
            <person name="Hong Z."/>
        </authorList>
    </citation>
    <scope>NUCLEOTIDE SEQUENCE [LARGE SCALE GENOMIC DNA]</scope>
    <source>
        <strain evidence="5 6">H3</strain>
    </source>
</reference>
<evidence type="ECO:0000256" key="3">
    <source>
        <dbReference type="SAM" id="MobiDB-lite"/>
    </source>
</evidence>
<accession>A0A073J047</accession>
<name>A0A073J047_9RHOB</name>
<feature type="region of interest" description="Disordered" evidence="3">
    <location>
        <begin position="173"/>
        <end position="214"/>
    </location>
</feature>
<dbReference type="InterPro" id="IPR000352">
    <property type="entry name" value="Pep_chain_release_fac_I"/>
</dbReference>
<protein>
    <submittedName>
        <fullName evidence="5">Peptide chain release factor</fullName>
    </submittedName>
</protein>
<feature type="domain" description="Prokaryotic-type class I peptide chain release factors" evidence="4">
    <location>
        <begin position="108"/>
        <end position="186"/>
    </location>
</feature>
<dbReference type="EMBL" id="JAMD01000004">
    <property type="protein sequence ID" value="KEJ95988.1"/>
    <property type="molecule type" value="Genomic_DNA"/>
</dbReference>
<dbReference type="Gene3D" id="3.30.160.20">
    <property type="match status" value="1"/>
</dbReference>
<evidence type="ECO:0000256" key="2">
    <source>
        <dbReference type="ARBA" id="ARBA00022481"/>
    </source>
</evidence>
<dbReference type="PANTHER" id="PTHR43804">
    <property type="entry name" value="LD18447P"/>
    <property type="match status" value="1"/>
</dbReference>
<sequence>MSNSTEVRLLITSGNGPGECQQAVAGVLQRMQDDADAAGLDLDASKTPTRHGLKSAVVVLHGAGAATFAARWCGSIQWRAKSTLRPHHKRANWFIGVFALKDAKTQGATIQPHEVTFESFRAGGPGGQHQNTTDSAVRATHRPTGLTATAREMRSQHRNKALAMERLHALMSAQAAADDEERKGDQNQLHNTLERGNPVRCFKGPAFREEGAGR</sequence>
<dbReference type="InterPro" id="IPR045853">
    <property type="entry name" value="Pep_chain_release_fac_I_sf"/>
</dbReference>
<evidence type="ECO:0000259" key="4">
    <source>
        <dbReference type="Pfam" id="PF00472"/>
    </source>
</evidence>
<dbReference type="PANTHER" id="PTHR43804:SF7">
    <property type="entry name" value="LD18447P"/>
    <property type="match status" value="1"/>
</dbReference>
<evidence type="ECO:0000313" key="6">
    <source>
        <dbReference type="Proteomes" id="UP000027746"/>
    </source>
</evidence>
<dbReference type="Pfam" id="PF00472">
    <property type="entry name" value="RF-1"/>
    <property type="match status" value="1"/>
</dbReference>
<dbReference type="Gene3D" id="3.30.70.1660">
    <property type="match status" value="1"/>
</dbReference>
<evidence type="ECO:0000313" key="5">
    <source>
        <dbReference type="EMBL" id="KEJ95988.1"/>
    </source>
</evidence>